<keyword evidence="2" id="KW-1185">Reference proteome</keyword>
<evidence type="ECO:0000313" key="1">
    <source>
        <dbReference type="EMBL" id="KAK8145534.1"/>
    </source>
</evidence>
<dbReference type="AlphaFoldDB" id="A0AAW0RUI8"/>
<accession>A0AAW0RUI8</accession>
<evidence type="ECO:0000313" key="2">
    <source>
        <dbReference type="Proteomes" id="UP001397290"/>
    </source>
</evidence>
<organism evidence="1 2">
    <name type="scientific">Beauveria asiatica</name>
    <dbReference type="NCBI Taxonomy" id="1069075"/>
    <lineage>
        <taxon>Eukaryota</taxon>
        <taxon>Fungi</taxon>
        <taxon>Dikarya</taxon>
        <taxon>Ascomycota</taxon>
        <taxon>Pezizomycotina</taxon>
        <taxon>Sordariomycetes</taxon>
        <taxon>Hypocreomycetidae</taxon>
        <taxon>Hypocreales</taxon>
        <taxon>Cordycipitaceae</taxon>
        <taxon>Beauveria</taxon>
    </lineage>
</organism>
<reference evidence="1 2" key="1">
    <citation type="submission" date="2020-02" db="EMBL/GenBank/DDBJ databases">
        <title>Comparative genomics of the hypocrealean fungal genus Beauvera.</title>
        <authorList>
            <person name="Showalter D.N."/>
            <person name="Bushley K.E."/>
            <person name="Rehner S.A."/>
        </authorList>
    </citation>
    <scope>NUCLEOTIDE SEQUENCE [LARGE SCALE GENOMIC DNA]</scope>
    <source>
        <strain evidence="1 2">ARSEF4384</strain>
    </source>
</reference>
<sequence length="244" mass="27402">MARSALSLHSFRGACICQGSDAPPKTPTNCITSITAITAKPTQPHQYNYISEQTNTISNTTYTTILITTPSRQSRIATRHRSDASRELLVLFKFPSLAIPTATCRTIRTISGKTTSQAVLPFATLHARVKVPDSEFLVAMYPIRCAPPHHNPHWQCLDSVDPQAGGFQLNLLPGDRVSTKDEKKFNLSMWLCDVMNWPTPASAVFLAFKHLHHQESIWRILVRCQSARTDRIWHFGPEESLHDE</sequence>
<dbReference type="EMBL" id="JAAHCF010000282">
    <property type="protein sequence ID" value="KAK8145534.1"/>
    <property type="molecule type" value="Genomic_DNA"/>
</dbReference>
<name>A0AAW0RUI8_9HYPO</name>
<dbReference type="Proteomes" id="UP001397290">
    <property type="component" value="Unassembled WGS sequence"/>
</dbReference>
<gene>
    <name evidence="1" type="ORF">G3M48_004331</name>
</gene>
<proteinExistence type="predicted"/>
<comment type="caution">
    <text evidence="1">The sequence shown here is derived from an EMBL/GenBank/DDBJ whole genome shotgun (WGS) entry which is preliminary data.</text>
</comment>
<protein>
    <submittedName>
        <fullName evidence="1">Uncharacterized protein</fullName>
    </submittedName>
</protein>